<keyword evidence="1" id="KW-0489">Methyltransferase</keyword>
<dbReference type="GO" id="GO:0016279">
    <property type="term" value="F:protein-lysine N-methyltransferase activity"/>
    <property type="evidence" value="ECO:0007669"/>
    <property type="project" value="UniProtKB-ARBA"/>
</dbReference>
<name>A0A2N5VAE2_9BASI</name>
<reference evidence="5 6" key="1">
    <citation type="submission" date="2017-11" db="EMBL/GenBank/DDBJ databases">
        <title>De novo assembly and phasing of dikaryotic genomes from two isolates of Puccinia coronata f. sp. avenae, the causal agent of oat crown rust.</title>
        <authorList>
            <person name="Miller M.E."/>
            <person name="Zhang Y."/>
            <person name="Omidvar V."/>
            <person name="Sperschneider J."/>
            <person name="Schwessinger B."/>
            <person name="Raley C."/>
            <person name="Palmer J.M."/>
            <person name="Garnica D."/>
            <person name="Upadhyaya N."/>
            <person name="Rathjen J."/>
            <person name="Taylor J.M."/>
            <person name="Park R.F."/>
            <person name="Dodds P.N."/>
            <person name="Hirsch C.D."/>
            <person name="Kianian S.F."/>
            <person name="Figueroa M."/>
        </authorList>
    </citation>
    <scope>NUCLEOTIDE SEQUENCE [LARGE SCALE GENOMIC DNA]</scope>
    <source>
        <strain evidence="5">12NC29</strain>
    </source>
</reference>
<comment type="caution">
    <text evidence="5">The sequence shown here is derived from an EMBL/GenBank/DDBJ whole genome shotgun (WGS) entry which is preliminary data.</text>
</comment>
<dbReference type="EMBL" id="PGCJ01000114">
    <property type="protein sequence ID" value="PLW46978.1"/>
    <property type="molecule type" value="Genomic_DNA"/>
</dbReference>
<evidence type="ECO:0000256" key="3">
    <source>
        <dbReference type="ARBA" id="ARBA00022691"/>
    </source>
</evidence>
<dbReference type="OrthoDB" id="341421at2759"/>
<dbReference type="STRING" id="200324.A0A2N5VAE2"/>
<evidence type="ECO:0000256" key="2">
    <source>
        <dbReference type="ARBA" id="ARBA00022679"/>
    </source>
</evidence>
<sequence length="499" mass="55973">MATSEQWTSLLSWLATQKVPTHEFKAVLQSPSESSHAYAVLPGDRRLVAVQDIPESTSILTLPHNVLLNTNTIPKEFIEGVHGSQLTSTQALTLFLTTYRSTKRASPPADDETSSIKYPFDEYLFTLPTAFPDIPLVWVLEDFYEGNTKVIDAGDAKNFKRMETYLQKNVTTPSQDLFKTYRLMTYTTFRKSHDVLCRFIQDWSSLLPTLRERHPSPFLEELIWAWLIVNTRSVSFDLGHKDHADNIVLAPAFDMANHSPTSRVTAVVTPHALTMYSSAPTGRVRSPLTDRLLEFSGSSSSSGAPPRDPSSSSQPEAPCVIRRGEDITFSYGPHSNPTLLAEYGFIASPAHNPWDSIDVTPLILALFRSGYDPHLQKIDMLKTANYWEDYTIQCDPLECSHRILVALRLLHTASERVSEWWDHVEGQRDEMDEEVEDAVRTTVDQLFSELSARSRALLNTLHSPVLHPAPLGLSSYAFQCLKTLAINESNAISSYPSGM</sequence>
<dbReference type="Proteomes" id="UP000235388">
    <property type="component" value="Unassembled WGS sequence"/>
</dbReference>
<organism evidence="5 6">
    <name type="scientific">Puccinia coronata f. sp. avenae</name>
    <dbReference type="NCBI Taxonomy" id="200324"/>
    <lineage>
        <taxon>Eukaryota</taxon>
        <taxon>Fungi</taxon>
        <taxon>Dikarya</taxon>
        <taxon>Basidiomycota</taxon>
        <taxon>Pucciniomycotina</taxon>
        <taxon>Pucciniomycetes</taxon>
        <taxon>Pucciniales</taxon>
        <taxon>Pucciniaceae</taxon>
        <taxon>Puccinia</taxon>
    </lineage>
</organism>
<dbReference type="InterPro" id="IPR046341">
    <property type="entry name" value="SET_dom_sf"/>
</dbReference>
<feature type="region of interest" description="Disordered" evidence="4">
    <location>
        <begin position="295"/>
        <end position="317"/>
    </location>
</feature>
<evidence type="ECO:0000313" key="6">
    <source>
        <dbReference type="Proteomes" id="UP000235388"/>
    </source>
</evidence>
<keyword evidence="3" id="KW-0949">S-adenosyl-L-methionine</keyword>
<keyword evidence="2" id="KW-0808">Transferase</keyword>
<dbReference type="PANTHER" id="PTHR13271:SF47">
    <property type="entry name" value="ACTIN-HISTIDINE N-METHYLTRANSFERASE"/>
    <property type="match status" value="1"/>
</dbReference>
<feature type="compositionally biased region" description="Low complexity" evidence="4">
    <location>
        <begin position="296"/>
        <end position="313"/>
    </location>
</feature>
<keyword evidence="6" id="KW-1185">Reference proteome</keyword>
<accession>A0A2N5VAE2</accession>
<proteinExistence type="predicted"/>
<dbReference type="AlphaFoldDB" id="A0A2N5VAE2"/>
<protein>
    <submittedName>
        <fullName evidence="5">Uncharacterized protein</fullName>
    </submittedName>
</protein>
<dbReference type="Gene3D" id="3.90.1410.10">
    <property type="entry name" value="set domain protein methyltransferase, domain 1"/>
    <property type="match status" value="1"/>
</dbReference>
<gene>
    <name evidence="5" type="ORF">PCANC_06517</name>
</gene>
<evidence type="ECO:0000256" key="1">
    <source>
        <dbReference type="ARBA" id="ARBA00022603"/>
    </source>
</evidence>
<dbReference type="PANTHER" id="PTHR13271">
    <property type="entry name" value="UNCHARACTERIZED PUTATIVE METHYLTRANSFERASE"/>
    <property type="match status" value="1"/>
</dbReference>
<evidence type="ECO:0000313" key="5">
    <source>
        <dbReference type="EMBL" id="PLW46978.1"/>
    </source>
</evidence>
<evidence type="ECO:0000256" key="4">
    <source>
        <dbReference type="SAM" id="MobiDB-lite"/>
    </source>
</evidence>
<dbReference type="SUPFAM" id="SSF82199">
    <property type="entry name" value="SET domain"/>
    <property type="match status" value="1"/>
</dbReference>
<dbReference type="GO" id="GO:0032259">
    <property type="term" value="P:methylation"/>
    <property type="evidence" value="ECO:0007669"/>
    <property type="project" value="UniProtKB-KW"/>
</dbReference>
<dbReference type="InterPro" id="IPR050600">
    <property type="entry name" value="SETD3_SETD6_MTase"/>
</dbReference>